<keyword evidence="2" id="KW-1185">Reference proteome</keyword>
<reference evidence="1 2" key="1">
    <citation type="journal article" date="2022" name="bioRxiv">
        <title>The genome of the oomycete Peronosclerospora sorghi, a cosmopolitan pathogen of maize and sorghum, is inflated with dispersed pseudogenes.</title>
        <authorList>
            <person name="Fletcher K."/>
            <person name="Martin F."/>
            <person name="Isakeit T."/>
            <person name="Cavanaugh K."/>
            <person name="Magill C."/>
            <person name="Michelmore R."/>
        </authorList>
    </citation>
    <scope>NUCLEOTIDE SEQUENCE [LARGE SCALE GENOMIC DNA]</scope>
    <source>
        <strain evidence="1">P6</strain>
    </source>
</reference>
<evidence type="ECO:0000313" key="1">
    <source>
        <dbReference type="EMBL" id="KAI9911471.1"/>
    </source>
</evidence>
<protein>
    <submittedName>
        <fullName evidence="1">Uncharacterized protein</fullName>
    </submittedName>
</protein>
<name>A0ACC0VZF7_9STRA</name>
<proteinExistence type="predicted"/>
<gene>
    <name evidence="1" type="ORF">PsorP6_008932</name>
</gene>
<sequence>MMSPLIDAHCHLHDDRLWSTTSLPNCERLQGVICRARTAYLSHIVSCATHEQDWRVLQQLMEQQKDKSLRIVPAFGVHPWWVYGDDLTTLREMLTLYPTALVGEIGLCQSGRGRQIPLTLQISAFLAQLKLAVEFKRPCVLHCVGYYSKLLEILRNVDHLPPVLVLHSFSGSPDMMRSFLTVQGTKVYISLNAKQLTDPRMKKAAACCKEVPLEALLLETDAPDQAPSVEFVQHMFNQDDKDLLMLQEGCTGLNEPAIVKFALKSAAMIRSEAIEDLAAAVYQNCQAAFSLDDLDAN</sequence>
<dbReference type="Proteomes" id="UP001163321">
    <property type="component" value="Chromosome 5"/>
</dbReference>
<evidence type="ECO:0000313" key="2">
    <source>
        <dbReference type="Proteomes" id="UP001163321"/>
    </source>
</evidence>
<comment type="caution">
    <text evidence="1">The sequence shown here is derived from an EMBL/GenBank/DDBJ whole genome shotgun (WGS) entry which is preliminary data.</text>
</comment>
<dbReference type="EMBL" id="CM047584">
    <property type="protein sequence ID" value="KAI9911471.1"/>
    <property type="molecule type" value="Genomic_DNA"/>
</dbReference>
<accession>A0ACC0VZF7</accession>
<organism evidence="1 2">
    <name type="scientific">Peronosclerospora sorghi</name>
    <dbReference type="NCBI Taxonomy" id="230839"/>
    <lineage>
        <taxon>Eukaryota</taxon>
        <taxon>Sar</taxon>
        <taxon>Stramenopiles</taxon>
        <taxon>Oomycota</taxon>
        <taxon>Peronosporomycetes</taxon>
        <taxon>Peronosporales</taxon>
        <taxon>Peronosporaceae</taxon>
        <taxon>Peronosclerospora</taxon>
    </lineage>
</organism>